<dbReference type="EMBL" id="JAQQWM010000005">
    <property type="protein sequence ID" value="KAK8063747.1"/>
    <property type="molecule type" value="Genomic_DNA"/>
</dbReference>
<feature type="region of interest" description="Disordered" evidence="1">
    <location>
        <begin position="1"/>
        <end position="40"/>
    </location>
</feature>
<evidence type="ECO:0000256" key="1">
    <source>
        <dbReference type="SAM" id="MobiDB-lite"/>
    </source>
</evidence>
<reference evidence="3 4" key="1">
    <citation type="submission" date="2023-01" db="EMBL/GenBank/DDBJ databases">
        <title>Analysis of 21 Apiospora genomes using comparative genomics revels a genus with tremendous synthesis potential of carbohydrate active enzymes and secondary metabolites.</title>
        <authorList>
            <person name="Sorensen T."/>
        </authorList>
    </citation>
    <scope>NUCLEOTIDE SEQUENCE [LARGE SCALE GENOMIC DNA]</scope>
    <source>
        <strain evidence="3 4">CBS 83171</strain>
    </source>
</reference>
<organism evidence="3 4">
    <name type="scientific">Apiospora saccharicola</name>
    <dbReference type="NCBI Taxonomy" id="335842"/>
    <lineage>
        <taxon>Eukaryota</taxon>
        <taxon>Fungi</taxon>
        <taxon>Dikarya</taxon>
        <taxon>Ascomycota</taxon>
        <taxon>Pezizomycotina</taxon>
        <taxon>Sordariomycetes</taxon>
        <taxon>Xylariomycetidae</taxon>
        <taxon>Amphisphaeriales</taxon>
        <taxon>Apiosporaceae</taxon>
        <taxon>Apiospora</taxon>
    </lineage>
</organism>
<name>A0ABR1UXT1_9PEZI</name>
<keyword evidence="2" id="KW-1133">Transmembrane helix</keyword>
<keyword evidence="2" id="KW-0812">Transmembrane</keyword>
<evidence type="ECO:0000256" key="2">
    <source>
        <dbReference type="SAM" id="Phobius"/>
    </source>
</evidence>
<sequence>MSSLSRIGWPTSRKEDDHPYHTAQLRQDEEKSPSSMSSIQETFGKMPSVFSLSRKLPWATGRKGASLPYYMPRKPMEPFSASPYYDEGPEPVFTSTHAKEKWDEESQRREMQVRNRRYLIKEYWWRFLDAAVYCFRRVDLLNSDPSFPMARLENDPMMRYWMVIFAIVFFFFCLSIYWWTPPVHNLYSLDRFLF</sequence>
<gene>
    <name evidence="3" type="ORF">PG996_008399</name>
</gene>
<protein>
    <submittedName>
        <fullName evidence="3">Uncharacterized protein</fullName>
    </submittedName>
</protein>
<keyword evidence="2" id="KW-0472">Membrane</keyword>
<evidence type="ECO:0000313" key="3">
    <source>
        <dbReference type="EMBL" id="KAK8063747.1"/>
    </source>
</evidence>
<keyword evidence="4" id="KW-1185">Reference proteome</keyword>
<comment type="caution">
    <text evidence="3">The sequence shown here is derived from an EMBL/GenBank/DDBJ whole genome shotgun (WGS) entry which is preliminary data.</text>
</comment>
<dbReference type="Proteomes" id="UP001446871">
    <property type="component" value="Unassembled WGS sequence"/>
</dbReference>
<feature type="compositionally biased region" description="Basic and acidic residues" evidence="1">
    <location>
        <begin position="12"/>
        <end position="32"/>
    </location>
</feature>
<accession>A0ABR1UXT1</accession>
<evidence type="ECO:0000313" key="4">
    <source>
        <dbReference type="Proteomes" id="UP001446871"/>
    </source>
</evidence>
<feature type="transmembrane region" description="Helical" evidence="2">
    <location>
        <begin position="160"/>
        <end position="179"/>
    </location>
</feature>
<proteinExistence type="predicted"/>